<dbReference type="Proteomes" id="UP000007993">
    <property type="component" value="Unassembled WGS sequence"/>
</dbReference>
<feature type="transmembrane region" description="Helical" evidence="1">
    <location>
        <begin position="20"/>
        <end position="39"/>
    </location>
</feature>
<proteinExistence type="predicted"/>
<keyword evidence="1" id="KW-1133">Transmembrane helix</keyword>
<sequence length="178" mass="20603">MRTGLAGLDEECRPMNRMRFRLSNLLMAVLVIAIGIAIYRKATSQWLSPKIRGYMTQTAHMPAGYPFVREVRMISDPVLHRPRIIVLNLVTHPLEEQYSPWPTWFDFDWTRDRTELQCFVEGKRVYAEDSVLIFGAIDQGRPEMHRVAYGDFSKLDLNSPDLMWAQFATMGDHGDVPE</sequence>
<comment type="caution">
    <text evidence="2">The sequence shown here is derived from an EMBL/GenBank/DDBJ whole genome shotgun (WGS) entry which is preliminary data.</text>
</comment>
<evidence type="ECO:0000313" key="3">
    <source>
        <dbReference type="Proteomes" id="UP000007993"/>
    </source>
</evidence>
<accession>K5DEL8</accession>
<name>K5DEL8_RHOBT</name>
<organism evidence="2 3">
    <name type="scientific">Rhodopirellula baltica SH28</name>
    <dbReference type="NCBI Taxonomy" id="993517"/>
    <lineage>
        <taxon>Bacteria</taxon>
        <taxon>Pseudomonadati</taxon>
        <taxon>Planctomycetota</taxon>
        <taxon>Planctomycetia</taxon>
        <taxon>Pirellulales</taxon>
        <taxon>Pirellulaceae</taxon>
        <taxon>Rhodopirellula</taxon>
    </lineage>
</organism>
<evidence type="ECO:0000256" key="1">
    <source>
        <dbReference type="SAM" id="Phobius"/>
    </source>
</evidence>
<dbReference type="AlphaFoldDB" id="K5DEL8"/>
<keyword evidence="1" id="KW-0812">Transmembrane</keyword>
<dbReference type="EMBL" id="AMCW01000110">
    <property type="protein sequence ID" value="EKK00903.1"/>
    <property type="molecule type" value="Genomic_DNA"/>
</dbReference>
<protein>
    <submittedName>
        <fullName evidence="2">Uncharacterized protein</fullName>
    </submittedName>
</protein>
<keyword evidence="1" id="KW-0472">Membrane</keyword>
<gene>
    <name evidence="2" type="ORF">RBSH_03779</name>
</gene>
<dbReference type="PATRIC" id="fig|993517.3.peg.4105"/>
<reference evidence="2 3" key="1">
    <citation type="journal article" date="2013" name="Mar. Genomics">
        <title>Expression of sulfatases in Rhodopirellula baltica and the diversity of sulfatases in the genus Rhodopirellula.</title>
        <authorList>
            <person name="Wegner C.E."/>
            <person name="Richter-Heitmann T."/>
            <person name="Klindworth A."/>
            <person name="Klockow C."/>
            <person name="Richter M."/>
            <person name="Achstetter T."/>
            <person name="Glockner F.O."/>
            <person name="Harder J."/>
        </authorList>
    </citation>
    <scope>NUCLEOTIDE SEQUENCE [LARGE SCALE GENOMIC DNA]</scope>
    <source>
        <strain evidence="2 3">SH28</strain>
    </source>
</reference>
<evidence type="ECO:0000313" key="2">
    <source>
        <dbReference type="EMBL" id="EKK00903.1"/>
    </source>
</evidence>